<reference evidence="3 4" key="1">
    <citation type="journal article" date="2015" name="Genome Biol.">
        <title>Comparative genomics of Steinernema reveals deeply conserved gene regulatory networks.</title>
        <authorList>
            <person name="Dillman A.R."/>
            <person name="Macchietto M."/>
            <person name="Porter C.F."/>
            <person name="Rogers A."/>
            <person name="Williams B."/>
            <person name="Antoshechkin I."/>
            <person name="Lee M.M."/>
            <person name="Goodwin Z."/>
            <person name="Lu X."/>
            <person name="Lewis E.E."/>
            <person name="Goodrich-Blair H."/>
            <person name="Stock S.P."/>
            <person name="Adams B.J."/>
            <person name="Sternberg P.W."/>
            <person name="Mortazavi A."/>
        </authorList>
    </citation>
    <scope>NUCLEOTIDE SEQUENCE [LARGE SCALE GENOMIC DNA]</scope>
    <source>
        <strain evidence="3 4">ALL</strain>
    </source>
</reference>
<feature type="compositionally biased region" description="Basic and acidic residues" evidence="2">
    <location>
        <begin position="357"/>
        <end position="371"/>
    </location>
</feature>
<dbReference type="AlphaFoldDB" id="A0A4V6I7J8"/>
<keyword evidence="1" id="KW-0175">Coiled coil</keyword>
<dbReference type="EMBL" id="CM016762">
    <property type="protein sequence ID" value="TMS34363.1"/>
    <property type="molecule type" value="Genomic_DNA"/>
</dbReference>
<organism evidence="3 4">
    <name type="scientific">Steinernema carpocapsae</name>
    <name type="common">Entomopathogenic nematode</name>
    <dbReference type="NCBI Taxonomy" id="34508"/>
    <lineage>
        <taxon>Eukaryota</taxon>
        <taxon>Metazoa</taxon>
        <taxon>Ecdysozoa</taxon>
        <taxon>Nematoda</taxon>
        <taxon>Chromadorea</taxon>
        <taxon>Rhabditida</taxon>
        <taxon>Tylenchina</taxon>
        <taxon>Panagrolaimomorpha</taxon>
        <taxon>Strongyloidoidea</taxon>
        <taxon>Steinernematidae</taxon>
        <taxon>Steinernema</taxon>
    </lineage>
</organism>
<dbReference type="Proteomes" id="UP000298663">
    <property type="component" value="Chromosome X"/>
</dbReference>
<dbReference type="EMBL" id="AZBU02000001">
    <property type="protein sequence ID" value="TMS34363.1"/>
    <property type="molecule type" value="Genomic_DNA"/>
</dbReference>
<protein>
    <submittedName>
        <fullName evidence="3">Uncharacterized protein</fullName>
    </submittedName>
</protein>
<evidence type="ECO:0000256" key="2">
    <source>
        <dbReference type="SAM" id="MobiDB-lite"/>
    </source>
</evidence>
<keyword evidence="4" id="KW-1185">Reference proteome</keyword>
<feature type="coiled-coil region" evidence="1">
    <location>
        <begin position="224"/>
        <end position="251"/>
    </location>
</feature>
<sequence length="413" mass="47977">MYAIHRFLGSYIDCFLVDNSKDLRTLEDLLFDAGFSFRPRIIQNRFTSIPVAFHEPDKSVSTVLRAIQCVDVNVFNVLVLEASVATTTLCERVEEGRDLLINKAPANVSKVLTKLCVVLDADHLDSIEDDELVSTVHQLEMEDAELSKQKKELGEKLETLRNEYNDLKHENPQASFCFQFCRPLEKRICGQFSRLHQTKKVDEGIQAAKAEQQALLEGEFHETSEEYAQTHRALRDNKNKQEKRKMEAANAFGETSEEANGVFRLDERRVKIVYLKDDRMPDFDELRAQMWTALKTFEDTASHLCLFQGKVSSARMDEIERNTMVENTYRSLQKNRSDQRTVKKKVAEKEEEIEEERQRVAKQKAQDEEQHSMNSQDSLLEKEIVAFRSKEDLEYYQHLRDNLAQQLKMTQIP</sequence>
<evidence type="ECO:0000256" key="1">
    <source>
        <dbReference type="SAM" id="Coils"/>
    </source>
</evidence>
<comment type="caution">
    <text evidence="3">The sequence shown here is derived from an EMBL/GenBank/DDBJ whole genome shotgun (WGS) entry which is preliminary data.</text>
</comment>
<gene>
    <name evidence="3" type="ORF">L596_001975</name>
</gene>
<feature type="coiled-coil region" evidence="1">
    <location>
        <begin position="136"/>
        <end position="170"/>
    </location>
</feature>
<reference evidence="3 4" key="2">
    <citation type="journal article" date="2019" name="G3 (Bethesda)">
        <title>Hybrid Assembly of the Genome of the Entomopathogenic Nematode Steinernema carpocapsae Identifies the X-Chromosome.</title>
        <authorList>
            <person name="Serra L."/>
            <person name="Macchietto M."/>
            <person name="Macias-Munoz A."/>
            <person name="McGill C.J."/>
            <person name="Rodriguez I.M."/>
            <person name="Rodriguez B."/>
            <person name="Murad R."/>
            <person name="Mortazavi A."/>
        </authorList>
    </citation>
    <scope>NUCLEOTIDE SEQUENCE [LARGE SCALE GENOMIC DNA]</scope>
    <source>
        <strain evidence="3 4">ALL</strain>
    </source>
</reference>
<feature type="region of interest" description="Disordered" evidence="2">
    <location>
        <begin position="357"/>
        <end position="380"/>
    </location>
</feature>
<accession>A0A4V6I7J8</accession>
<evidence type="ECO:0000313" key="4">
    <source>
        <dbReference type="Proteomes" id="UP000298663"/>
    </source>
</evidence>
<name>A0A4V6I7J8_STECR</name>
<proteinExistence type="predicted"/>
<evidence type="ECO:0000313" key="3">
    <source>
        <dbReference type="EMBL" id="TMS34363.1"/>
    </source>
</evidence>